<dbReference type="SUPFAM" id="SSF160467">
    <property type="entry name" value="PH0987 N-terminal domain-like"/>
    <property type="match status" value="1"/>
</dbReference>
<dbReference type="EMBL" id="CAKLDM010000001">
    <property type="protein sequence ID" value="CAH0536891.1"/>
    <property type="molecule type" value="Genomic_DNA"/>
</dbReference>
<keyword evidence="6" id="KW-1185">Reference proteome</keyword>
<dbReference type="Gene3D" id="3.30.1360.40">
    <property type="match status" value="1"/>
</dbReference>
<dbReference type="Proteomes" id="UP000838748">
    <property type="component" value="Unassembled WGS sequence"/>
</dbReference>
<dbReference type="PANTHER" id="PTHR34698">
    <property type="entry name" value="5-OXOPROLINASE SUBUNIT B"/>
    <property type="match status" value="1"/>
</dbReference>
<proteinExistence type="predicted"/>
<evidence type="ECO:0000256" key="3">
    <source>
        <dbReference type="ARBA" id="ARBA00022840"/>
    </source>
</evidence>
<dbReference type="SUPFAM" id="SSF50891">
    <property type="entry name" value="Cyclophilin-like"/>
    <property type="match status" value="1"/>
</dbReference>
<keyword evidence="1" id="KW-0547">Nucleotide-binding</keyword>
<dbReference type="RefSeq" id="WP_237360162.1">
    <property type="nucleotide sequence ID" value="NZ_CAKLDM010000001.1"/>
</dbReference>
<dbReference type="GO" id="GO:0017168">
    <property type="term" value="F:5-oxoprolinase (ATP-hydrolyzing) activity"/>
    <property type="evidence" value="ECO:0007669"/>
    <property type="project" value="UniProtKB-EC"/>
</dbReference>
<keyword evidence="2 5" id="KW-0378">Hydrolase</keyword>
<feature type="domain" description="Carboxyltransferase" evidence="4">
    <location>
        <begin position="5"/>
        <end position="208"/>
    </location>
</feature>
<evidence type="ECO:0000313" key="5">
    <source>
        <dbReference type="EMBL" id="CAH0536891.1"/>
    </source>
</evidence>
<dbReference type="Gene3D" id="2.40.100.10">
    <property type="entry name" value="Cyclophilin-like"/>
    <property type="match status" value="1"/>
</dbReference>
<dbReference type="EC" id="3.5.2.9" evidence="5"/>
<sequence length="239" mass="26498">MPLTYQIEIISECALMIRFEDQDNDGGEALSQHIGSVTSSLLFHLEPYLMNVTPSFHCILVEYFPHRIQYDQIATRIHAILPSTQKLSELTTQTIELPVYYSLTTGPDLKIYQGKGMSVQDVIEAHTKQTYSVAAIGFAPGFAFLAGLSPALQLARKSTPRLFVPKGSVAIAENQTAVYPNNSPGGWNVIGNCPVSLYEPNRQPMLSFSIGTKVQFYSIGEEEFLELGGQLYKDWNSAK</sequence>
<dbReference type="InterPro" id="IPR010016">
    <property type="entry name" value="PxpB"/>
</dbReference>
<evidence type="ECO:0000256" key="1">
    <source>
        <dbReference type="ARBA" id="ARBA00022741"/>
    </source>
</evidence>
<accession>A0ABM9A0I7</accession>
<name>A0ABM9A0I7_9VIBR</name>
<evidence type="ECO:0000313" key="6">
    <source>
        <dbReference type="Proteomes" id="UP000838748"/>
    </source>
</evidence>
<dbReference type="PANTHER" id="PTHR34698:SF2">
    <property type="entry name" value="5-OXOPROLINASE SUBUNIT B"/>
    <property type="match status" value="1"/>
</dbReference>
<organism evidence="5 6">
    <name type="scientific">Vibrio marisflavi CECT 7928</name>
    <dbReference type="NCBI Taxonomy" id="634439"/>
    <lineage>
        <taxon>Bacteria</taxon>
        <taxon>Pseudomonadati</taxon>
        <taxon>Pseudomonadota</taxon>
        <taxon>Gammaproteobacteria</taxon>
        <taxon>Vibrionales</taxon>
        <taxon>Vibrionaceae</taxon>
        <taxon>Vibrio</taxon>
    </lineage>
</organism>
<evidence type="ECO:0000256" key="2">
    <source>
        <dbReference type="ARBA" id="ARBA00022801"/>
    </source>
</evidence>
<keyword evidence="3" id="KW-0067">ATP-binding</keyword>
<dbReference type="InterPro" id="IPR003833">
    <property type="entry name" value="CT_C_D"/>
</dbReference>
<gene>
    <name evidence="5" type="primary">pxpB</name>
    <name evidence="5" type="ORF">VMF7928_00782</name>
</gene>
<reference evidence="5" key="1">
    <citation type="submission" date="2021-11" db="EMBL/GenBank/DDBJ databases">
        <authorList>
            <person name="Rodrigo-Torres L."/>
            <person name="Arahal R. D."/>
            <person name="Lucena T."/>
        </authorList>
    </citation>
    <scope>NUCLEOTIDE SEQUENCE</scope>
    <source>
        <strain evidence="5">CECT 7928</strain>
    </source>
</reference>
<dbReference type="Pfam" id="PF02682">
    <property type="entry name" value="CT_C_D"/>
    <property type="match status" value="1"/>
</dbReference>
<protein>
    <submittedName>
        <fullName evidence="5">5-oxoprolinase subunit B</fullName>
        <ecNumber evidence="5">3.5.2.9</ecNumber>
    </submittedName>
</protein>
<dbReference type="SMART" id="SM00796">
    <property type="entry name" value="AHS1"/>
    <property type="match status" value="1"/>
</dbReference>
<comment type="caution">
    <text evidence="5">The sequence shown here is derived from an EMBL/GenBank/DDBJ whole genome shotgun (WGS) entry which is preliminary data.</text>
</comment>
<dbReference type="InterPro" id="IPR029000">
    <property type="entry name" value="Cyclophilin-like_dom_sf"/>
</dbReference>
<evidence type="ECO:0000259" key="4">
    <source>
        <dbReference type="SMART" id="SM00796"/>
    </source>
</evidence>